<keyword evidence="2" id="KW-1185">Reference proteome</keyword>
<dbReference type="InterPro" id="IPR003749">
    <property type="entry name" value="ThiS/MoaD-like"/>
</dbReference>
<evidence type="ECO:0000313" key="2">
    <source>
        <dbReference type="Proteomes" id="UP000019141"/>
    </source>
</evidence>
<dbReference type="InterPro" id="IPR016155">
    <property type="entry name" value="Mopterin_synth/thiamin_S_b"/>
</dbReference>
<dbReference type="PANTHER" id="PTHR34472:SF1">
    <property type="entry name" value="SULFUR CARRIER PROTEIN THIS"/>
    <property type="match status" value="1"/>
</dbReference>
<protein>
    <submittedName>
        <fullName evidence="1">Sulfur carrier protein ThiS</fullName>
    </submittedName>
</protein>
<organism evidence="1 2">
    <name type="scientific">Entotheonella factor</name>
    <dbReference type="NCBI Taxonomy" id="1429438"/>
    <lineage>
        <taxon>Bacteria</taxon>
        <taxon>Pseudomonadati</taxon>
        <taxon>Nitrospinota/Tectimicrobiota group</taxon>
        <taxon>Candidatus Tectimicrobiota</taxon>
        <taxon>Candidatus Entotheonellia</taxon>
        <taxon>Candidatus Entotheonellales</taxon>
        <taxon>Candidatus Entotheonellaceae</taxon>
        <taxon>Candidatus Entotheonella</taxon>
    </lineage>
</organism>
<comment type="caution">
    <text evidence="1">The sequence shown here is derived from an EMBL/GenBank/DDBJ whole genome shotgun (WGS) entry which is preliminary data.</text>
</comment>
<dbReference type="Pfam" id="PF02597">
    <property type="entry name" value="ThiS"/>
    <property type="match status" value="1"/>
</dbReference>
<dbReference type="NCBIfam" id="TIGR01683">
    <property type="entry name" value="thiS"/>
    <property type="match status" value="1"/>
</dbReference>
<reference evidence="1 2" key="1">
    <citation type="journal article" date="2014" name="Nature">
        <title>An environmental bacterial taxon with a large and distinct metabolic repertoire.</title>
        <authorList>
            <person name="Wilson M.C."/>
            <person name="Mori T."/>
            <person name="Ruckert C."/>
            <person name="Uria A.R."/>
            <person name="Helf M.J."/>
            <person name="Takada K."/>
            <person name="Gernert C."/>
            <person name="Steffens U.A."/>
            <person name="Heycke N."/>
            <person name="Schmitt S."/>
            <person name="Rinke C."/>
            <person name="Helfrich E.J."/>
            <person name="Brachmann A.O."/>
            <person name="Gurgui C."/>
            <person name="Wakimoto T."/>
            <person name="Kracht M."/>
            <person name="Crusemann M."/>
            <person name="Hentschel U."/>
            <person name="Abe I."/>
            <person name="Matsunaga S."/>
            <person name="Kalinowski J."/>
            <person name="Takeyama H."/>
            <person name="Piel J."/>
        </authorList>
    </citation>
    <scope>NUCLEOTIDE SEQUENCE [LARGE SCALE GENOMIC DNA]</scope>
    <source>
        <strain evidence="2">TSY1</strain>
    </source>
</reference>
<dbReference type="AlphaFoldDB" id="W4LB67"/>
<dbReference type="HOGENOM" id="CLU_174611_3_0_7"/>
<gene>
    <name evidence="1" type="ORF">ETSY1_32570</name>
</gene>
<dbReference type="PANTHER" id="PTHR34472">
    <property type="entry name" value="SULFUR CARRIER PROTEIN THIS"/>
    <property type="match status" value="1"/>
</dbReference>
<name>W4LB67_ENTF1</name>
<dbReference type="InterPro" id="IPR012675">
    <property type="entry name" value="Beta-grasp_dom_sf"/>
</dbReference>
<dbReference type="SUPFAM" id="SSF54285">
    <property type="entry name" value="MoaD/ThiS"/>
    <property type="match status" value="1"/>
</dbReference>
<dbReference type="Gene3D" id="3.10.20.30">
    <property type="match status" value="1"/>
</dbReference>
<dbReference type="CDD" id="cd00565">
    <property type="entry name" value="Ubl_ThiS"/>
    <property type="match status" value="1"/>
</dbReference>
<dbReference type="Proteomes" id="UP000019141">
    <property type="component" value="Unassembled WGS sequence"/>
</dbReference>
<sequence>MIEVHINGDAQTVPEASTVRSLLESLGIADREGTAVAVNMEVVPRSAHVATTLQAGDRIEIVQAVGGG</sequence>
<accession>W4LB67</accession>
<evidence type="ECO:0000313" key="1">
    <source>
        <dbReference type="EMBL" id="ETW94970.1"/>
    </source>
</evidence>
<proteinExistence type="predicted"/>
<dbReference type="EMBL" id="AZHW01000977">
    <property type="protein sequence ID" value="ETW94970.1"/>
    <property type="molecule type" value="Genomic_DNA"/>
</dbReference>
<dbReference type="InterPro" id="IPR010035">
    <property type="entry name" value="Thi_S"/>
</dbReference>